<accession>A0A2I7N8E9</accession>
<dbReference type="Pfam" id="PF00126">
    <property type="entry name" value="HTH_1"/>
    <property type="match status" value="1"/>
</dbReference>
<evidence type="ECO:0000256" key="2">
    <source>
        <dbReference type="ARBA" id="ARBA00023015"/>
    </source>
</evidence>
<dbReference type="OrthoDB" id="570111at2"/>
<sequence length="313" mass="35856">MLEDIFLYVKLVDSGGFAEVAKYIGINQSTVSRRIKALEKELDTILIKRNTRQFELTPKGKVLYDNFRGQEQYVEELLSKLYQETTNVSGTLNVVLPVAFASYAITPYLGEFIRNNPRFNLNIYYRYSEINMVKEAIDLAIVSFLPRGVSLKPHKIHSSKGIICCSKEYIKKYGTLSGFEPLNRNTANQLIDEGKHIIVTPILQEDTKPGTTIIYNEKTGDEIRVSMPARLAVNNFLHAKMLVLSGTVIAGLPEDFIREELATGEIIRLLPDYNIGYVDYYLISNIKESDRRYQLFYQFIKECLDRLTIRPLS</sequence>
<keyword evidence="2" id="KW-0805">Transcription regulation</keyword>
<keyword evidence="3" id="KW-0238">DNA-binding</keyword>
<reference evidence="7" key="1">
    <citation type="submission" date="2017-11" db="EMBL/GenBank/DDBJ databases">
        <authorList>
            <person name="Chan K.G."/>
            <person name="Lee L.S."/>
        </authorList>
    </citation>
    <scope>NUCLEOTIDE SEQUENCE [LARGE SCALE GENOMIC DNA]</scope>
    <source>
        <strain evidence="7">DSM 100970</strain>
    </source>
</reference>
<dbReference type="GO" id="GO:0003700">
    <property type="term" value="F:DNA-binding transcription factor activity"/>
    <property type="evidence" value="ECO:0007669"/>
    <property type="project" value="InterPro"/>
</dbReference>
<evidence type="ECO:0000259" key="5">
    <source>
        <dbReference type="PROSITE" id="PS50931"/>
    </source>
</evidence>
<dbReference type="Gene3D" id="1.10.10.10">
    <property type="entry name" value="Winged helix-like DNA-binding domain superfamily/Winged helix DNA-binding domain"/>
    <property type="match status" value="1"/>
</dbReference>
<dbReference type="PANTHER" id="PTHR30537">
    <property type="entry name" value="HTH-TYPE TRANSCRIPTIONAL REGULATOR"/>
    <property type="match status" value="1"/>
</dbReference>
<evidence type="ECO:0000313" key="7">
    <source>
        <dbReference type="Proteomes" id="UP000236655"/>
    </source>
</evidence>
<evidence type="ECO:0000256" key="4">
    <source>
        <dbReference type="ARBA" id="ARBA00023163"/>
    </source>
</evidence>
<comment type="similarity">
    <text evidence="1">Belongs to the LysR transcriptional regulatory family.</text>
</comment>
<evidence type="ECO:0000313" key="6">
    <source>
        <dbReference type="EMBL" id="AUR52726.1"/>
    </source>
</evidence>
<name>A0A2I7N8E9_9NEIS</name>
<protein>
    <recommendedName>
        <fullName evidence="5">HTH lysR-type domain-containing protein</fullName>
    </recommendedName>
</protein>
<dbReference type="Pfam" id="PF03466">
    <property type="entry name" value="LysR_substrate"/>
    <property type="match status" value="1"/>
</dbReference>
<dbReference type="SUPFAM" id="SSF46785">
    <property type="entry name" value="Winged helix' DNA-binding domain"/>
    <property type="match status" value="1"/>
</dbReference>
<dbReference type="InterPro" id="IPR036390">
    <property type="entry name" value="WH_DNA-bd_sf"/>
</dbReference>
<keyword evidence="4" id="KW-0804">Transcription</keyword>
<evidence type="ECO:0000256" key="3">
    <source>
        <dbReference type="ARBA" id="ARBA00023125"/>
    </source>
</evidence>
<dbReference type="PANTHER" id="PTHR30537:SF5">
    <property type="entry name" value="HTH-TYPE TRANSCRIPTIONAL ACTIVATOR TTDR-RELATED"/>
    <property type="match status" value="1"/>
</dbReference>
<dbReference type="InterPro" id="IPR005119">
    <property type="entry name" value="LysR_subst-bd"/>
</dbReference>
<organism evidence="6 7">
    <name type="scientific">Aquella oligotrophica</name>
    <dbReference type="NCBI Taxonomy" id="2067065"/>
    <lineage>
        <taxon>Bacteria</taxon>
        <taxon>Pseudomonadati</taxon>
        <taxon>Pseudomonadota</taxon>
        <taxon>Betaproteobacteria</taxon>
        <taxon>Neisseriales</taxon>
        <taxon>Neisseriaceae</taxon>
        <taxon>Aquella</taxon>
    </lineage>
</organism>
<evidence type="ECO:0000256" key="1">
    <source>
        <dbReference type="ARBA" id="ARBA00009437"/>
    </source>
</evidence>
<dbReference type="Gene3D" id="3.40.190.290">
    <property type="match status" value="1"/>
</dbReference>
<dbReference type="InterPro" id="IPR058163">
    <property type="entry name" value="LysR-type_TF_proteobact-type"/>
</dbReference>
<keyword evidence="7" id="KW-1185">Reference proteome</keyword>
<dbReference type="InterPro" id="IPR000847">
    <property type="entry name" value="LysR_HTH_N"/>
</dbReference>
<dbReference type="EMBL" id="CP024847">
    <property type="protein sequence ID" value="AUR52726.1"/>
    <property type="molecule type" value="Genomic_DNA"/>
</dbReference>
<dbReference type="GO" id="GO:0006351">
    <property type="term" value="P:DNA-templated transcription"/>
    <property type="evidence" value="ECO:0007669"/>
    <property type="project" value="TreeGrafter"/>
</dbReference>
<dbReference type="AlphaFoldDB" id="A0A2I7N8E9"/>
<dbReference type="GO" id="GO:0043565">
    <property type="term" value="F:sequence-specific DNA binding"/>
    <property type="evidence" value="ECO:0007669"/>
    <property type="project" value="TreeGrafter"/>
</dbReference>
<proteinExistence type="inferred from homology"/>
<dbReference type="SUPFAM" id="SSF53850">
    <property type="entry name" value="Periplasmic binding protein-like II"/>
    <property type="match status" value="1"/>
</dbReference>
<dbReference type="RefSeq" id="WP_102952014.1">
    <property type="nucleotide sequence ID" value="NZ_CP024847.1"/>
</dbReference>
<gene>
    <name evidence="6" type="ORF">CUN60_10595</name>
</gene>
<dbReference type="KEGG" id="nba:CUN60_10595"/>
<dbReference type="InterPro" id="IPR036388">
    <property type="entry name" value="WH-like_DNA-bd_sf"/>
</dbReference>
<feature type="domain" description="HTH lysR-type" evidence="5">
    <location>
        <begin position="1"/>
        <end position="57"/>
    </location>
</feature>
<dbReference type="Proteomes" id="UP000236655">
    <property type="component" value="Chromosome"/>
</dbReference>
<dbReference type="PROSITE" id="PS50931">
    <property type="entry name" value="HTH_LYSR"/>
    <property type="match status" value="1"/>
</dbReference>